<dbReference type="SUPFAM" id="SSF52540">
    <property type="entry name" value="P-loop containing nucleoside triphosphate hydrolases"/>
    <property type="match status" value="1"/>
</dbReference>
<dbReference type="AlphaFoldDB" id="A0A3Q2PTF0"/>
<dbReference type="STRING" id="8078.ENSFHEP00000016394"/>
<dbReference type="PANTHER" id="PTHR14241">
    <property type="entry name" value="INTERFERON-INDUCED PROTEIN 44"/>
    <property type="match status" value="1"/>
</dbReference>
<dbReference type="Gene3D" id="3.40.50.300">
    <property type="entry name" value="P-loop containing nucleotide triphosphate hydrolases"/>
    <property type="match status" value="1"/>
</dbReference>
<reference evidence="1" key="2">
    <citation type="submission" date="2025-09" db="UniProtKB">
        <authorList>
            <consortium name="Ensembl"/>
        </authorList>
    </citation>
    <scope>IDENTIFICATION</scope>
</reference>
<proteinExistence type="predicted"/>
<dbReference type="InterPro" id="IPR027417">
    <property type="entry name" value="P-loop_NTPase"/>
</dbReference>
<accession>A0A3Q2PTF0</accession>
<evidence type="ECO:0000313" key="2">
    <source>
        <dbReference type="Proteomes" id="UP000265000"/>
    </source>
</evidence>
<organism evidence="1 2">
    <name type="scientific">Fundulus heteroclitus</name>
    <name type="common">Killifish</name>
    <name type="synonym">Mummichog</name>
    <dbReference type="NCBI Taxonomy" id="8078"/>
    <lineage>
        <taxon>Eukaryota</taxon>
        <taxon>Metazoa</taxon>
        <taxon>Chordata</taxon>
        <taxon>Craniata</taxon>
        <taxon>Vertebrata</taxon>
        <taxon>Euteleostomi</taxon>
        <taxon>Actinopterygii</taxon>
        <taxon>Neopterygii</taxon>
        <taxon>Teleostei</taxon>
        <taxon>Neoteleostei</taxon>
        <taxon>Acanthomorphata</taxon>
        <taxon>Ovalentaria</taxon>
        <taxon>Atherinomorphae</taxon>
        <taxon>Cyprinodontiformes</taxon>
        <taxon>Fundulidae</taxon>
        <taxon>Fundulus</taxon>
    </lineage>
</organism>
<dbReference type="PANTHER" id="PTHR14241:SF1">
    <property type="entry name" value="INTERFERON-INDUCED PROTEIN 44-RELATED"/>
    <property type="match status" value="1"/>
</dbReference>
<protein>
    <submittedName>
        <fullName evidence="1">Interferon-induced protein 44-like</fullName>
    </submittedName>
</protein>
<sequence>MIYFFLTRDNEADLKYVKNYEMQFKDRELRILLLGHESAGKSSFINSVQTVLTGRIYALASADCSSDKMFTKEYKTYKVRNEYSSFYPFVFCDIMGMSEGGGVLEEDVKMVLRGHVKEGYKFDPAAPLDEDNEFYKRNPNPSDKVHVVVYVFAADKLNISEEVVQKIRSIRMDASSLNIAQIAVLTKIDQLCPEMKEDLRNVYVLQQLKEKMEKFSAAVGIPMNCIFPVKNYHEEIDMKKDMNTLIFSALRHIIHCGDDCNTLRHSHNETL</sequence>
<dbReference type="GO" id="GO:0006955">
    <property type="term" value="P:immune response"/>
    <property type="evidence" value="ECO:0007669"/>
    <property type="project" value="TreeGrafter"/>
</dbReference>
<name>A0A3Q2PTF0_FUNHE</name>
<keyword evidence="2" id="KW-1185">Reference proteome</keyword>
<dbReference type="GeneTree" id="ENSGT00940000160560"/>
<dbReference type="CDD" id="cd00882">
    <property type="entry name" value="Ras_like_GTPase"/>
    <property type="match status" value="1"/>
</dbReference>
<dbReference type="Proteomes" id="UP000265000">
    <property type="component" value="Unplaced"/>
</dbReference>
<dbReference type="Ensembl" id="ENSFHET00000024825.1">
    <property type="protein sequence ID" value="ENSFHEP00000016394.1"/>
    <property type="gene ID" value="ENSFHEG00000018078.1"/>
</dbReference>
<evidence type="ECO:0000313" key="1">
    <source>
        <dbReference type="Ensembl" id="ENSFHEP00000016394.1"/>
    </source>
</evidence>
<reference evidence="1" key="1">
    <citation type="submission" date="2025-08" db="UniProtKB">
        <authorList>
            <consortium name="Ensembl"/>
        </authorList>
    </citation>
    <scope>IDENTIFICATION</scope>
</reference>